<accession>A0A239V9V4</accession>
<dbReference type="SUPFAM" id="SSF46785">
    <property type="entry name" value="Winged helix' DNA-binding domain"/>
    <property type="match status" value="1"/>
</dbReference>
<evidence type="ECO:0000259" key="4">
    <source>
        <dbReference type="PROSITE" id="PS51077"/>
    </source>
</evidence>
<feature type="domain" description="HTH iclR-type" evidence="4">
    <location>
        <begin position="4"/>
        <end position="66"/>
    </location>
</feature>
<sequence length="262" mass="27930">MAQVPAAMSALRILRYLGTRRGPVSAASIATALSLPRSSVYHLLAALIETGFVVHLETEHLYGVGPAAAELGTAYSRQVPIARIATPVLDALVERIGESAHLSVLLGQNVVYVSEVRAPRRPMLVSETGVRLPAHLTASGRAILAALPAKQIRALYPDAASFPHSSADKTSWSPGRLRTTLQKVRARGWAVERGEITAGMSSVAVAIHDHLGWPCAALAFTVEDERLPTEREPALINALRAVANKLENTLCAENSPRAHPSA</sequence>
<dbReference type="PROSITE" id="PS51077">
    <property type="entry name" value="HTH_ICLR"/>
    <property type="match status" value="1"/>
</dbReference>
<organism evidence="6 7">
    <name type="scientific">Dermatophilus congolensis</name>
    <dbReference type="NCBI Taxonomy" id="1863"/>
    <lineage>
        <taxon>Bacteria</taxon>
        <taxon>Bacillati</taxon>
        <taxon>Actinomycetota</taxon>
        <taxon>Actinomycetes</taxon>
        <taxon>Micrococcales</taxon>
        <taxon>Dermatophilaceae</taxon>
        <taxon>Dermatophilus</taxon>
    </lineage>
</organism>
<dbReference type="KEGG" id="dco:SAMEA4475696_0567"/>
<dbReference type="SUPFAM" id="SSF55781">
    <property type="entry name" value="GAF domain-like"/>
    <property type="match status" value="1"/>
</dbReference>
<evidence type="ECO:0000313" key="6">
    <source>
        <dbReference type="EMBL" id="SNV18900.1"/>
    </source>
</evidence>
<evidence type="ECO:0000256" key="2">
    <source>
        <dbReference type="ARBA" id="ARBA00023125"/>
    </source>
</evidence>
<dbReference type="InterPro" id="IPR005471">
    <property type="entry name" value="Tscrpt_reg_IclR_N"/>
</dbReference>
<dbReference type="AlphaFoldDB" id="A0A239V9V4"/>
<keyword evidence="1" id="KW-0805">Transcription regulation</keyword>
<feature type="domain" description="IclR-ED" evidence="5">
    <location>
        <begin position="67"/>
        <end position="252"/>
    </location>
</feature>
<dbReference type="InterPro" id="IPR050707">
    <property type="entry name" value="HTH_MetabolicPath_Reg"/>
</dbReference>
<dbReference type="InterPro" id="IPR014757">
    <property type="entry name" value="Tscrpt_reg_IclR_C"/>
</dbReference>
<proteinExistence type="predicted"/>
<dbReference type="PROSITE" id="PS51078">
    <property type="entry name" value="ICLR_ED"/>
    <property type="match status" value="1"/>
</dbReference>
<keyword evidence="7" id="KW-1185">Reference proteome</keyword>
<keyword evidence="2" id="KW-0238">DNA-binding</keyword>
<evidence type="ECO:0000313" key="7">
    <source>
        <dbReference type="Proteomes" id="UP000242637"/>
    </source>
</evidence>
<dbReference type="STRING" id="1121387.GCA_000429885_01666"/>
<dbReference type="GO" id="GO:0045892">
    <property type="term" value="P:negative regulation of DNA-templated transcription"/>
    <property type="evidence" value="ECO:0007669"/>
    <property type="project" value="TreeGrafter"/>
</dbReference>
<dbReference type="EMBL" id="LT906453">
    <property type="protein sequence ID" value="SNV18900.1"/>
    <property type="molecule type" value="Genomic_DNA"/>
</dbReference>
<dbReference type="Pfam" id="PF09339">
    <property type="entry name" value="HTH_IclR"/>
    <property type="match status" value="1"/>
</dbReference>
<protein>
    <submittedName>
        <fullName evidence="6">Acetate operon repressor</fullName>
    </submittedName>
</protein>
<dbReference type="SMART" id="SM00346">
    <property type="entry name" value="HTH_ICLR"/>
    <property type="match status" value="1"/>
</dbReference>
<keyword evidence="3" id="KW-0804">Transcription</keyword>
<dbReference type="PANTHER" id="PTHR30136">
    <property type="entry name" value="HELIX-TURN-HELIX TRANSCRIPTIONAL REGULATOR, ICLR FAMILY"/>
    <property type="match status" value="1"/>
</dbReference>
<dbReference type="InterPro" id="IPR036390">
    <property type="entry name" value="WH_DNA-bd_sf"/>
</dbReference>
<dbReference type="GO" id="GO:0003677">
    <property type="term" value="F:DNA binding"/>
    <property type="evidence" value="ECO:0007669"/>
    <property type="project" value="UniProtKB-KW"/>
</dbReference>
<dbReference type="Gene3D" id="3.30.450.40">
    <property type="match status" value="1"/>
</dbReference>
<gene>
    <name evidence="6" type="primary">iclR_2</name>
    <name evidence="6" type="ORF">SAMEA4475696_00567</name>
</gene>
<dbReference type="GO" id="GO:0003700">
    <property type="term" value="F:DNA-binding transcription factor activity"/>
    <property type="evidence" value="ECO:0007669"/>
    <property type="project" value="TreeGrafter"/>
</dbReference>
<evidence type="ECO:0000256" key="1">
    <source>
        <dbReference type="ARBA" id="ARBA00023015"/>
    </source>
</evidence>
<dbReference type="Pfam" id="PF01614">
    <property type="entry name" value="IclR_C"/>
    <property type="match status" value="1"/>
</dbReference>
<evidence type="ECO:0000259" key="5">
    <source>
        <dbReference type="PROSITE" id="PS51078"/>
    </source>
</evidence>
<evidence type="ECO:0000256" key="3">
    <source>
        <dbReference type="ARBA" id="ARBA00023163"/>
    </source>
</evidence>
<name>A0A239V9V4_9MICO</name>
<reference evidence="6 7" key="1">
    <citation type="submission" date="2017-06" db="EMBL/GenBank/DDBJ databases">
        <authorList>
            <consortium name="Pathogen Informatics"/>
        </authorList>
    </citation>
    <scope>NUCLEOTIDE SEQUENCE [LARGE SCALE GENOMIC DNA]</scope>
    <source>
        <strain evidence="6 7">NCTC13039</strain>
    </source>
</reference>
<dbReference type="InterPro" id="IPR036388">
    <property type="entry name" value="WH-like_DNA-bd_sf"/>
</dbReference>
<dbReference type="PANTHER" id="PTHR30136:SF24">
    <property type="entry name" value="HTH-TYPE TRANSCRIPTIONAL REPRESSOR ALLR"/>
    <property type="match status" value="1"/>
</dbReference>
<dbReference type="Proteomes" id="UP000242637">
    <property type="component" value="Chromosome 1"/>
</dbReference>
<dbReference type="InterPro" id="IPR029016">
    <property type="entry name" value="GAF-like_dom_sf"/>
</dbReference>
<dbReference type="Gene3D" id="1.10.10.10">
    <property type="entry name" value="Winged helix-like DNA-binding domain superfamily/Winged helix DNA-binding domain"/>
    <property type="match status" value="1"/>
</dbReference>